<dbReference type="STRING" id="1826909.A5893_09640"/>
<organism evidence="3 4">
    <name type="scientific">Pedobacter psychrophilus</name>
    <dbReference type="NCBI Taxonomy" id="1826909"/>
    <lineage>
        <taxon>Bacteria</taxon>
        <taxon>Pseudomonadati</taxon>
        <taxon>Bacteroidota</taxon>
        <taxon>Sphingobacteriia</taxon>
        <taxon>Sphingobacteriales</taxon>
        <taxon>Sphingobacteriaceae</taxon>
        <taxon>Pedobacter</taxon>
    </lineage>
</organism>
<dbReference type="Pfam" id="PF03235">
    <property type="entry name" value="GmrSD_N"/>
    <property type="match status" value="1"/>
</dbReference>
<dbReference type="InterPro" id="IPR011089">
    <property type="entry name" value="GmrSD_C"/>
</dbReference>
<accession>A0A179DFK4</accession>
<dbReference type="PANTHER" id="PTHR35149">
    <property type="entry name" value="SLL5132 PROTEIN"/>
    <property type="match status" value="1"/>
</dbReference>
<dbReference type="PANTHER" id="PTHR35149:SF1">
    <property type="entry name" value="DUF5655 DOMAIN-CONTAINING PROTEIN"/>
    <property type="match status" value="1"/>
</dbReference>
<reference evidence="3 4" key="1">
    <citation type="submission" date="2016-04" db="EMBL/GenBank/DDBJ databases">
        <authorList>
            <person name="Evans L.H."/>
            <person name="Alamgir A."/>
            <person name="Owens N."/>
            <person name="Weber N.D."/>
            <person name="Virtaneva K."/>
            <person name="Barbian K."/>
            <person name="Babar A."/>
            <person name="Rosenke K."/>
        </authorList>
    </citation>
    <scope>NUCLEOTIDE SEQUENCE [LARGE SCALE GENOMIC DNA]</scope>
    <source>
        <strain evidence="3 4">CCM 8644</strain>
    </source>
</reference>
<dbReference type="RefSeq" id="WP_068822443.1">
    <property type="nucleotide sequence ID" value="NZ_LWHJ01000027.1"/>
</dbReference>
<evidence type="ECO:0000313" key="3">
    <source>
        <dbReference type="EMBL" id="OAQ39826.1"/>
    </source>
</evidence>
<dbReference type="OrthoDB" id="9798761at2"/>
<dbReference type="InterPro" id="IPR004919">
    <property type="entry name" value="GmrSD_N"/>
</dbReference>
<dbReference type="Proteomes" id="UP000078459">
    <property type="component" value="Unassembled WGS sequence"/>
</dbReference>
<keyword evidence="4" id="KW-1185">Reference proteome</keyword>
<dbReference type="AlphaFoldDB" id="A0A179DFK4"/>
<evidence type="ECO:0008006" key="5">
    <source>
        <dbReference type="Google" id="ProtNLM"/>
    </source>
</evidence>
<evidence type="ECO:0000313" key="4">
    <source>
        <dbReference type="Proteomes" id="UP000078459"/>
    </source>
</evidence>
<evidence type="ECO:0000259" key="1">
    <source>
        <dbReference type="Pfam" id="PF03235"/>
    </source>
</evidence>
<gene>
    <name evidence="3" type="ORF">A5893_09640</name>
</gene>
<feature type="domain" description="GmrSD restriction endonucleases C-terminal" evidence="2">
    <location>
        <begin position="393"/>
        <end position="571"/>
    </location>
</feature>
<evidence type="ECO:0000259" key="2">
    <source>
        <dbReference type="Pfam" id="PF07510"/>
    </source>
</evidence>
<name>A0A179DFK4_9SPHI</name>
<protein>
    <recommendedName>
        <fullName evidence="5">DUF262 domain-containing protein</fullName>
    </recommendedName>
</protein>
<reference evidence="3 4" key="2">
    <citation type="submission" date="2016-06" db="EMBL/GenBank/DDBJ databases">
        <title>Pedobacter psychrophilus sp. nov., isolated from Antarctic fragmentary rock.</title>
        <authorList>
            <person name="Svec P."/>
        </authorList>
    </citation>
    <scope>NUCLEOTIDE SEQUENCE [LARGE SCALE GENOMIC DNA]</scope>
    <source>
        <strain evidence="3 4">CCM 8644</strain>
    </source>
</reference>
<sequence length="588" mass="69470">MAELIYNVKNIFSKDAQGCLFDYNAECYHIAAYQRGYKWGSDNNGAVTILLQDLLIAFSKRDVSSKNLDYYLQYITLKKQERKIHLEVIDGQQRLTTLSILLSVFSYILGESNQASGKLDYAVRSNFFDEYIYKKESLALLLTLDWNKKKGLEIDTDTFIDNQDTYYIFHAIKKCYSFLEEFSEIDLLKFYQFVLNHVLIIVNVVENVDSEKTFSNFHSTSVALTESELIKALFVTKYARLKEEHRGKTFREINEQRLLLGKRWDEIENWVNNKYIKSFYFRQSKDPMFGFLNVVANNINNKLVFNEDSTHREMFNFFNIQEIEIMQEKLYNTFWILKDWYNDPILHNRFGYLFFYKKSKFTINNFINEMTASSKETLKNELLKKILDILPLDLEDSNYEGNTDSIHQILLAINLFNTKDKFDFYSYVEENWTLEHIFPQTPEGKKNTLTENDKTYIIELVGDADKLKVEKVLKKKERTPEDKEVYTDALKRSGFIHSIGNLCLLSNVDNILNGCAFYDEKRFKILNRVKSAKFIPPHTIEIFTKSIFNINPGDFTRWNRANIIDHKQIMLNRIIELRQNLEKLVLKS</sequence>
<dbReference type="EMBL" id="LWHJ01000027">
    <property type="protein sequence ID" value="OAQ39826.1"/>
    <property type="molecule type" value="Genomic_DNA"/>
</dbReference>
<dbReference type="Pfam" id="PF07510">
    <property type="entry name" value="GmrSD_C"/>
    <property type="match status" value="1"/>
</dbReference>
<comment type="caution">
    <text evidence="3">The sequence shown here is derived from an EMBL/GenBank/DDBJ whole genome shotgun (WGS) entry which is preliminary data.</text>
</comment>
<proteinExistence type="predicted"/>
<feature type="domain" description="GmrSD restriction endonucleases N-terminal" evidence="1">
    <location>
        <begin position="9"/>
        <end position="234"/>
    </location>
</feature>